<dbReference type="PRINTS" id="PR01853">
    <property type="entry name" value="YAJCTRNLCASE"/>
</dbReference>
<keyword evidence="7" id="KW-0811">Translocation</keyword>
<evidence type="ECO:0000256" key="4">
    <source>
        <dbReference type="ARBA" id="ARBA00022692"/>
    </source>
</evidence>
<protein>
    <submittedName>
        <fullName evidence="10">Unannotated protein</fullName>
    </submittedName>
</protein>
<keyword evidence="5" id="KW-0653">Protein transport</keyword>
<sequence>MEQIQSMLPLVLMAAAFWFLIIRPNRKKQAAMVSMIAALGPGARVITSSGVKGTIISMGESEVVLEIAPGVHTTWTKGAITKVEKAD</sequence>
<dbReference type="EMBL" id="CAFBQA010000141">
    <property type="protein sequence ID" value="CAB5042844.1"/>
    <property type="molecule type" value="Genomic_DNA"/>
</dbReference>
<evidence type="ECO:0000256" key="2">
    <source>
        <dbReference type="ARBA" id="ARBA00022448"/>
    </source>
</evidence>
<dbReference type="PANTHER" id="PTHR33909">
    <property type="entry name" value="SEC TRANSLOCON ACCESSORY COMPLEX SUBUNIT YAJC"/>
    <property type="match status" value="1"/>
</dbReference>
<dbReference type="SMART" id="SM01323">
    <property type="entry name" value="YajC"/>
    <property type="match status" value="1"/>
</dbReference>
<keyword evidence="3" id="KW-1003">Cell membrane</keyword>
<keyword evidence="2" id="KW-0813">Transport</keyword>
<evidence type="ECO:0000256" key="3">
    <source>
        <dbReference type="ARBA" id="ARBA00022475"/>
    </source>
</evidence>
<evidence type="ECO:0000313" key="11">
    <source>
        <dbReference type="EMBL" id="CAB5042844.1"/>
    </source>
</evidence>
<dbReference type="GO" id="GO:0015031">
    <property type="term" value="P:protein transport"/>
    <property type="evidence" value="ECO:0007669"/>
    <property type="project" value="UniProtKB-KW"/>
</dbReference>
<name>A0A6J6VME7_9ZZZZ</name>
<evidence type="ECO:0000313" key="10">
    <source>
        <dbReference type="EMBL" id="CAB4772744.1"/>
    </source>
</evidence>
<evidence type="ECO:0000256" key="8">
    <source>
        <dbReference type="ARBA" id="ARBA00023136"/>
    </source>
</evidence>
<keyword evidence="8 9" id="KW-0472">Membrane</keyword>
<dbReference type="InterPro" id="IPR003849">
    <property type="entry name" value="Preprotein_translocase_YajC"/>
</dbReference>
<gene>
    <name evidence="10" type="ORF">UFOPK2894_00680</name>
    <name evidence="11" type="ORF">UFOPK4234_01602</name>
</gene>
<keyword evidence="6 9" id="KW-1133">Transmembrane helix</keyword>
<proteinExistence type="predicted"/>
<dbReference type="Pfam" id="PF02699">
    <property type="entry name" value="YajC"/>
    <property type="match status" value="1"/>
</dbReference>
<evidence type="ECO:0000256" key="9">
    <source>
        <dbReference type="SAM" id="Phobius"/>
    </source>
</evidence>
<accession>A0A6J6VME7</accession>
<dbReference type="AlphaFoldDB" id="A0A6J6VME7"/>
<dbReference type="GO" id="GO:0005886">
    <property type="term" value="C:plasma membrane"/>
    <property type="evidence" value="ECO:0007669"/>
    <property type="project" value="UniProtKB-SubCell"/>
</dbReference>
<reference evidence="10" key="1">
    <citation type="submission" date="2020-05" db="EMBL/GenBank/DDBJ databases">
        <authorList>
            <person name="Chiriac C."/>
            <person name="Salcher M."/>
            <person name="Ghai R."/>
            <person name="Kavagutti S V."/>
        </authorList>
    </citation>
    <scope>NUCLEOTIDE SEQUENCE</scope>
</reference>
<evidence type="ECO:0000256" key="5">
    <source>
        <dbReference type="ARBA" id="ARBA00022927"/>
    </source>
</evidence>
<organism evidence="10">
    <name type="scientific">freshwater metagenome</name>
    <dbReference type="NCBI Taxonomy" id="449393"/>
    <lineage>
        <taxon>unclassified sequences</taxon>
        <taxon>metagenomes</taxon>
        <taxon>ecological metagenomes</taxon>
    </lineage>
</organism>
<evidence type="ECO:0000256" key="1">
    <source>
        <dbReference type="ARBA" id="ARBA00004162"/>
    </source>
</evidence>
<comment type="subcellular location">
    <subcellularLocation>
        <location evidence="1">Cell membrane</location>
        <topology evidence="1">Single-pass membrane protein</topology>
    </subcellularLocation>
</comment>
<dbReference type="EMBL" id="CAEZZQ010000032">
    <property type="protein sequence ID" value="CAB4772744.1"/>
    <property type="molecule type" value="Genomic_DNA"/>
</dbReference>
<evidence type="ECO:0000256" key="7">
    <source>
        <dbReference type="ARBA" id="ARBA00023010"/>
    </source>
</evidence>
<evidence type="ECO:0000256" key="6">
    <source>
        <dbReference type="ARBA" id="ARBA00022989"/>
    </source>
</evidence>
<dbReference type="PANTHER" id="PTHR33909:SF1">
    <property type="entry name" value="SEC TRANSLOCON ACCESSORY COMPLEX SUBUNIT YAJC"/>
    <property type="match status" value="1"/>
</dbReference>
<feature type="transmembrane region" description="Helical" evidence="9">
    <location>
        <begin position="6"/>
        <end position="22"/>
    </location>
</feature>
<dbReference type="NCBIfam" id="TIGR00739">
    <property type="entry name" value="yajC"/>
    <property type="match status" value="1"/>
</dbReference>
<keyword evidence="4 9" id="KW-0812">Transmembrane</keyword>